<proteinExistence type="predicted"/>
<evidence type="ECO:0000313" key="3">
    <source>
        <dbReference type="Proteomes" id="UP000677054"/>
    </source>
</evidence>
<protein>
    <submittedName>
        <fullName evidence="2">Uncharacterized protein</fullName>
    </submittedName>
</protein>
<sequence length="81" mass="9137">MKCAILLLLLGMVWLSRAYPMDEIEDEGDFLVRIRREAMSPDADADPDAFPDAFPGRSQDSLFGYKKTKKFYNAKNLGAFG</sequence>
<feature type="chain" id="PRO_5036209879" evidence="1">
    <location>
        <begin position="19"/>
        <end position="81"/>
    </location>
</feature>
<keyword evidence="1" id="KW-0732">Signal</keyword>
<dbReference type="EMBL" id="CAJPEV010005043">
    <property type="protein sequence ID" value="CAG0902677.1"/>
    <property type="molecule type" value="Genomic_DNA"/>
</dbReference>
<evidence type="ECO:0000313" key="2">
    <source>
        <dbReference type="EMBL" id="CAD7252932.1"/>
    </source>
</evidence>
<dbReference type="Proteomes" id="UP000677054">
    <property type="component" value="Unassembled WGS sequence"/>
</dbReference>
<gene>
    <name evidence="2" type="ORF">DSTB1V02_LOCUS12683</name>
</gene>
<keyword evidence="3" id="KW-1185">Reference proteome</keyword>
<accession>A0A7R9AFR3</accession>
<name>A0A7R9AFR3_9CRUS</name>
<organism evidence="2">
    <name type="scientific">Darwinula stevensoni</name>
    <dbReference type="NCBI Taxonomy" id="69355"/>
    <lineage>
        <taxon>Eukaryota</taxon>
        <taxon>Metazoa</taxon>
        <taxon>Ecdysozoa</taxon>
        <taxon>Arthropoda</taxon>
        <taxon>Crustacea</taxon>
        <taxon>Oligostraca</taxon>
        <taxon>Ostracoda</taxon>
        <taxon>Podocopa</taxon>
        <taxon>Podocopida</taxon>
        <taxon>Darwinulocopina</taxon>
        <taxon>Darwinuloidea</taxon>
        <taxon>Darwinulidae</taxon>
        <taxon>Darwinula</taxon>
    </lineage>
</organism>
<evidence type="ECO:0000256" key="1">
    <source>
        <dbReference type="SAM" id="SignalP"/>
    </source>
</evidence>
<dbReference type="AlphaFoldDB" id="A0A7R9AFR3"/>
<dbReference type="EMBL" id="LR904560">
    <property type="protein sequence ID" value="CAD7252932.1"/>
    <property type="molecule type" value="Genomic_DNA"/>
</dbReference>
<feature type="signal peptide" evidence="1">
    <location>
        <begin position="1"/>
        <end position="18"/>
    </location>
</feature>
<reference evidence="2" key="1">
    <citation type="submission" date="2020-11" db="EMBL/GenBank/DDBJ databases">
        <authorList>
            <person name="Tran Van P."/>
        </authorList>
    </citation>
    <scope>NUCLEOTIDE SEQUENCE</scope>
</reference>